<feature type="chain" id="PRO_5002646313" evidence="1">
    <location>
        <begin position="31"/>
        <end position="211"/>
    </location>
</feature>
<evidence type="ECO:0000256" key="1">
    <source>
        <dbReference type="SAM" id="SignalP"/>
    </source>
</evidence>
<dbReference type="EMBL" id="CP000555">
    <property type="protein sequence ID" value="ABM93517.1"/>
    <property type="molecule type" value="Genomic_DNA"/>
</dbReference>
<dbReference type="InterPro" id="IPR025411">
    <property type="entry name" value="DUF4136"/>
</dbReference>
<feature type="domain" description="DUF4136" evidence="2">
    <location>
        <begin position="44"/>
        <end position="193"/>
    </location>
</feature>
<dbReference type="AlphaFoldDB" id="A2SD78"/>
<dbReference type="HOGENOM" id="CLU_107152_0_0_4"/>
<evidence type="ECO:0000313" key="3">
    <source>
        <dbReference type="EMBL" id="ABM93517.1"/>
    </source>
</evidence>
<keyword evidence="4" id="KW-1185">Reference proteome</keyword>
<dbReference type="STRING" id="420662.Mpe_A0555"/>
<accession>A2SD78</accession>
<dbReference type="PROSITE" id="PS51257">
    <property type="entry name" value="PROKAR_LIPOPROTEIN"/>
    <property type="match status" value="1"/>
</dbReference>
<keyword evidence="3" id="KW-0449">Lipoprotein</keyword>
<dbReference type="KEGG" id="mpt:Mpe_A0555"/>
<dbReference type="eggNOG" id="ENOG50330E3">
    <property type="taxonomic scope" value="Bacteria"/>
</dbReference>
<dbReference type="Gene3D" id="3.30.160.670">
    <property type="match status" value="1"/>
</dbReference>
<reference evidence="3 4" key="1">
    <citation type="journal article" date="2007" name="J. Bacteriol.">
        <title>Whole-genome analysis of the methyl tert-butyl ether-degrading beta-proteobacterium Methylibium petroleiphilum PM1.</title>
        <authorList>
            <person name="Kane S.R."/>
            <person name="Chakicherla A.Y."/>
            <person name="Chain P.S.G."/>
            <person name="Schmidt R."/>
            <person name="Shin M.W."/>
            <person name="Legler T.C."/>
            <person name="Scow K.M."/>
            <person name="Larimer F.W."/>
            <person name="Lucas S.M."/>
            <person name="Richardson P.M."/>
            <person name="Hristova K.R."/>
        </authorList>
    </citation>
    <scope>NUCLEOTIDE SEQUENCE [LARGE SCALE GENOMIC DNA]</scope>
    <source>
        <strain evidence="4">ATCC BAA-1232 / LMG 22953 / PM1</strain>
    </source>
</reference>
<sequence>MHRTRSAMASLAACAAALLVAGCASLNSVAVDVSSQGSWPADRKPGSYAVERLPSQQANAAEQDRIEAAALPALEAAGFTRVPSEQADVLIQVGARVFEVARRDPYMSHWAWRNDWWFYGARRPFFHGPGFGYAPGFGYDYYDIPDYQREVGILIRDRRSQQIVYETRAAYSSRWTSEALLPAMFEAAMKDFPLPALTPRTVTVALPPSAR</sequence>
<protein>
    <submittedName>
        <fullName evidence="3">Putative lipoprotein</fullName>
    </submittedName>
</protein>
<proteinExistence type="predicted"/>
<evidence type="ECO:0000313" key="4">
    <source>
        <dbReference type="Proteomes" id="UP000000366"/>
    </source>
</evidence>
<name>A2SD78_METPP</name>
<dbReference type="Proteomes" id="UP000000366">
    <property type="component" value="Chromosome"/>
</dbReference>
<keyword evidence="1" id="KW-0732">Signal</keyword>
<gene>
    <name evidence="3" type="ordered locus">Mpe_A0555</name>
</gene>
<feature type="signal peptide" evidence="1">
    <location>
        <begin position="1"/>
        <end position="30"/>
    </location>
</feature>
<evidence type="ECO:0000259" key="2">
    <source>
        <dbReference type="Pfam" id="PF13590"/>
    </source>
</evidence>
<dbReference type="RefSeq" id="WP_011828155.1">
    <property type="nucleotide sequence ID" value="NC_008825.1"/>
</dbReference>
<organism evidence="3 4">
    <name type="scientific">Methylibium petroleiphilum (strain ATCC BAA-1232 / LMG 22953 / PM1)</name>
    <dbReference type="NCBI Taxonomy" id="420662"/>
    <lineage>
        <taxon>Bacteria</taxon>
        <taxon>Pseudomonadati</taxon>
        <taxon>Pseudomonadota</taxon>
        <taxon>Betaproteobacteria</taxon>
        <taxon>Burkholderiales</taxon>
        <taxon>Sphaerotilaceae</taxon>
        <taxon>Methylibium</taxon>
    </lineage>
</organism>
<dbReference type="Pfam" id="PF13590">
    <property type="entry name" value="DUF4136"/>
    <property type="match status" value="1"/>
</dbReference>